<dbReference type="InterPro" id="IPR006311">
    <property type="entry name" value="TAT_signal"/>
</dbReference>
<sequence>MKSQGKGWRRRTFMAAAASLAMMLAAPTLAVAADAPPIGLPSWNDGEAKSAIIDFVTRVTTEGGPDYVAEADRIAVFDNDGTLWSEQPMYFQGMFINDRVKAMAPDHPEWKDKEPFASLLKGDMAGVAAAGEKGLVELAMATHAGMTTDDFTKIVKDWYASAKHPRFDRPYNEITFQPMREVLDYLRENGFKTYIVSGGGIEFMRPMTEQMYGIPPEQVVGSTITTKYELQGDTPVLMREPKVDFIDDGPGKPVGINKFIGRRPIFAAGNSDGDYEMLRWVTSGSGPSFGMIVHHTDGEREWAYDRQSHVGKLDKAMNEAEQRKWLLVDMKVDWNKVYAFDK</sequence>
<feature type="chain" id="PRO_5031266391" evidence="1">
    <location>
        <begin position="33"/>
        <end position="342"/>
    </location>
</feature>
<feature type="signal peptide" evidence="1">
    <location>
        <begin position="1"/>
        <end position="32"/>
    </location>
</feature>
<dbReference type="InterPro" id="IPR023214">
    <property type="entry name" value="HAD_sf"/>
</dbReference>
<dbReference type="InterPro" id="IPR036412">
    <property type="entry name" value="HAD-like_sf"/>
</dbReference>
<dbReference type="AlphaFoldDB" id="A0A7Y6UR88"/>
<comment type="caution">
    <text evidence="2">The sequence shown here is derived from an EMBL/GenBank/DDBJ whole genome shotgun (WGS) entry which is preliminary data.</text>
</comment>
<dbReference type="Pfam" id="PF12710">
    <property type="entry name" value="HAD"/>
    <property type="match status" value="1"/>
</dbReference>
<dbReference type="PROSITE" id="PS51318">
    <property type="entry name" value="TAT"/>
    <property type="match status" value="1"/>
</dbReference>
<dbReference type="GO" id="GO:0016787">
    <property type="term" value="F:hydrolase activity"/>
    <property type="evidence" value="ECO:0007669"/>
    <property type="project" value="UniProtKB-KW"/>
</dbReference>
<dbReference type="SUPFAM" id="SSF56784">
    <property type="entry name" value="HAD-like"/>
    <property type="match status" value="1"/>
</dbReference>
<protein>
    <submittedName>
        <fullName evidence="2">Haloacid dehalogenase-like hydrolase</fullName>
    </submittedName>
</protein>
<gene>
    <name evidence="2" type="ORF">HT585_27020</name>
</gene>
<keyword evidence="1" id="KW-0732">Signal</keyword>
<dbReference type="Gene3D" id="3.40.50.1000">
    <property type="entry name" value="HAD superfamily/HAD-like"/>
    <property type="match status" value="1"/>
</dbReference>
<dbReference type="EMBL" id="JABWDU010000009">
    <property type="protein sequence ID" value="NVD42528.1"/>
    <property type="molecule type" value="Genomic_DNA"/>
</dbReference>
<keyword evidence="2" id="KW-0378">Hydrolase</keyword>
<evidence type="ECO:0000256" key="1">
    <source>
        <dbReference type="SAM" id="SignalP"/>
    </source>
</evidence>
<dbReference type="Proteomes" id="UP000520198">
    <property type="component" value="Unassembled WGS sequence"/>
</dbReference>
<accession>A0A7Y6UR88</accession>
<evidence type="ECO:0000313" key="3">
    <source>
        <dbReference type="Proteomes" id="UP000520198"/>
    </source>
</evidence>
<name>A0A7Y6UR88_9HYPH</name>
<proteinExistence type="predicted"/>
<organism evidence="2 3">
    <name type="scientific">Ensifer oleiphilus</name>
    <dbReference type="NCBI Taxonomy" id="2742698"/>
    <lineage>
        <taxon>Bacteria</taxon>
        <taxon>Pseudomonadati</taxon>
        <taxon>Pseudomonadota</taxon>
        <taxon>Alphaproteobacteria</taxon>
        <taxon>Hyphomicrobiales</taxon>
        <taxon>Rhizobiaceae</taxon>
        <taxon>Sinorhizobium/Ensifer group</taxon>
        <taxon>Ensifer</taxon>
    </lineage>
</organism>
<dbReference type="InterPro" id="IPR050582">
    <property type="entry name" value="HAD-like_SerB"/>
</dbReference>
<reference evidence="2 3" key="1">
    <citation type="submission" date="2020-06" db="EMBL/GenBank/DDBJ databases">
        <authorList>
            <person name="Grouzdev D.S."/>
        </authorList>
    </citation>
    <scope>NUCLEOTIDE SEQUENCE [LARGE SCALE GENOMIC DNA]</scope>
    <source>
        <strain evidence="2 3">HO-A22</strain>
    </source>
</reference>
<evidence type="ECO:0000313" key="2">
    <source>
        <dbReference type="EMBL" id="NVD42528.1"/>
    </source>
</evidence>
<dbReference type="PANTHER" id="PTHR43344">
    <property type="entry name" value="PHOSPHOSERINE PHOSPHATASE"/>
    <property type="match status" value="1"/>
</dbReference>
<keyword evidence="3" id="KW-1185">Reference proteome</keyword>